<keyword evidence="3 5" id="KW-0378">Hydrolase</keyword>
<dbReference type="Gene3D" id="2.30.40.10">
    <property type="entry name" value="Urease, subunit C, domain 1"/>
    <property type="match status" value="1"/>
</dbReference>
<evidence type="ECO:0000256" key="5">
    <source>
        <dbReference type="PIRNR" id="PIRNR038994"/>
    </source>
</evidence>
<feature type="binding site" evidence="7">
    <location>
        <position position="147"/>
    </location>
    <ligand>
        <name>substrate</name>
    </ligand>
</feature>
<dbReference type="PIRSF" id="PIRSF038994">
    <property type="entry name" value="NagA"/>
    <property type="match status" value="1"/>
</dbReference>
<feature type="binding site" evidence="7">
    <location>
        <position position="258"/>
    </location>
    <ligand>
        <name>substrate</name>
    </ligand>
</feature>
<feature type="binding site" evidence="8">
    <location>
        <position position="223"/>
    </location>
    <ligand>
        <name>Zn(2+)</name>
        <dbReference type="ChEBI" id="CHEBI:29105"/>
    </ligand>
</feature>
<dbReference type="GO" id="GO:0046872">
    <property type="term" value="F:metal ion binding"/>
    <property type="evidence" value="ECO:0007669"/>
    <property type="project" value="UniProtKB-KW"/>
</dbReference>
<gene>
    <name evidence="10" type="ORF">C8E83_2566</name>
</gene>
<dbReference type="Gene3D" id="3.20.20.140">
    <property type="entry name" value="Metal-dependent hydrolases"/>
    <property type="match status" value="1"/>
</dbReference>
<comment type="cofactor">
    <cofactor evidence="8">
        <name>a divalent metal cation</name>
        <dbReference type="ChEBI" id="CHEBI:60240"/>
    </cofactor>
    <text evidence="8">Binds 1 divalent metal cation per subunit.</text>
</comment>
<dbReference type="SUPFAM" id="SSF51338">
    <property type="entry name" value="Composite domain of metallo-dependent hydrolases"/>
    <property type="match status" value="1"/>
</dbReference>
<evidence type="ECO:0000256" key="2">
    <source>
        <dbReference type="ARBA" id="ARBA00022723"/>
    </source>
</evidence>
<dbReference type="NCBIfam" id="TIGR00221">
    <property type="entry name" value="nagA"/>
    <property type="match status" value="1"/>
</dbReference>
<proteinExistence type="inferred from homology"/>
<dbReference type="PANTHER" id="PTHR11113:SF14">
    <property type="entry name" value="N-ACETYLGLUCOSAMINE-6-PHOSPHATE DEACETYLASE"/>
    <property type="match status" value="1"/>
</dbReference>
<sequence>MSTLFRNLTAIDASGERRGAWILVDGDTIAATGVGDPRAPGSAAADLVPHDADTVDVGSHVVTPGFIDLHGHGAGGHAFDDGAADIEAALRVHRQHGTTRSVLSLVANPLPALRGSLETIATLMRSDPLVLGAHLEGPFLSPDNRGAHRPDYLAVPDPATVASLLDVHPGVVRQITVAPELPHALDAIETVVDRGVVAAVGHTQADYETARAAFDRGATLLTHAFNAMPGIHHRAPGPIVAAIDDARVTLELILDTVHVHPSVARVLFEQAPDRVALITDAMAAAGASDGPYRLGSLDVTVREGTALLTEPLSHGVETIAGSTLLLDQALRHAIETLGLPPVDAVTALTRTPARALGLDGHLGLLAPGHAADLVVWDDEWNVQKVWAAGRRVESAPRS</sequence>
<evidence type="ECO:0000313" key="11">
    <source>
        <dbReference type="Proteomes" id="UP000280008"/>
    </source>
</evidence>
<evidence type="ECO:0000256" key="4">
    <source>
        <dbReference type="ARBA" id="ARBA00023277"/>
    </source>
</evidence>
<evidence type="ECO:0000256" key="6">
    <source>
        <dbReference type="PIRSR" id="PIRSR038994-1"/>
    </source>
</evidence>
<dbReference type="InterPro" id="IPR032466">
    <property type="entry name" value="Metal_Hydrolase"/>
</dbReference>
<evidence type="ECO:0000256" key="3">
    <source>
        <dbReference type="ARBA" id="ARBA00022801"/>
    </source>
</evidence>
<dbReference type="InterPro" id="IPR011059">
    <property type="entry name" value="Metal-dep_hydrolase_composite"/>
</dbReference>
<evidence type="ECO:0000313" key="10">
    <source>
        <dbReference type="EMBL" id="RKR75418.1"/>
    </source>
</evidence>
<organism evidence="10 11">
    <name type="scientific">Frondihabitans australicus</name>
    <dbReference type="NCBI Taxonomy" id="386892"/>
    <lineage>
        <taxon>Bacteria</taxon>
        <taxon>Bacillati</taxon>
        <taxon>Actinomycetota</taxon>
        <taxon>Actinomycetes</taxon>
        <taxon>Micrococcales</taxon>
        <taxon>Microbacteriaceae</taxon>
        <taxon>Frondihabitans</taxon>
    </lineage>
</organism>
<dbReference type="RefSeq" id="WP_245981665.1">
    <property type="nucleotide sequence ID" value="NZ_RBKS01000001.1"/>
</dbReference>
<dbReference type="InterPro" id="IPR006680">
    <property type="entry name" value="Amidohydro-rel"/>
</dbReference>
<evidence type="ECO:0000256" key="7">
    <source>
        <dbReference type="PIRSR" id="PIRSR038994-2"/>
    </source>
</evidence>
<evidence type="ECO:0000256" key="8">
    <source>
        <dbReference type="PIRSR" id="PIRSR038994-3"/>
    </source>
</evidence>
<keyword evidence="4 5" id="KW-0119">Carbohydrate metabolism</keyword>
<comment type="similarity">
    <text evidence="1 5">Belongs to the metallo-dependent hydrolases superfamily. NagA family.</text>
</comment>
<name>A0A495IJ30_9MICO</name>
<feature type="binding site" evidence="7">
    <location>
        <position position="234"/>
    </location>
    <ligand>
        <name>substrate</name>
    </ligand>
</feature>
<dbReference type="Pfam" id="PF01979">
    <property type="entry name" value="Amidohydro_1"/>
    <property type="match status" value="1"/>
</dbReference>
<dbReference type="GO" id="GO:0006046">
    <property type="term" value="P:N-acetylglucosamine catabolic process"/>
    <property type="evidence" value="ECO:0007669"/>
    <property type="project" value="TreeGrafter"/>
</dbReference>
<dbReference type="PANTHER" id="PTHR11113">
    <property type="entry name" value="N-ACETYLGLUCOSAMINE-6-PHOSPHATE DEACETYLASE"/>
    <property type="match status" value="1"/>
</dbReference>
<keyword evidence="2 8" id="KW-0479">Metal-binding</keyword>
<feature type="binding site" evidence="8">
    <location>
        <position position="202"/>
    </location>
    <ligand>
        <name>Zn(2+)</name>
        <dbReference type="ChEBI" id="CHEBI:29105"/>
    </ligand>
</feature>
<dbReference type="AlphaFoldDB" id="A0A495IJ30"/>
<feature type="binding site" evidence="7">
    <location>
        <begin position="226"/>
        <end position="227"/>
    </location>
    <ligand>
        <name>substrate</name>
    </ligand>
</feature>
<dbReference type="GO" id="GO:0008448">
    <property type="term" value="F:N-acetylglucosamine-6-phosphate deacetylase activity"/>
    <property type="evidence" value="ECO:0007669"/>
    <property type="project" value="InterPro"/>
</dbReference>
<reference evidence="10 11" key="1">
    <citation type="submission" date="2018-10" db="EMBL/GenBank/DDBJ databases">
        <title>Sequencing the genomes of 1000 actinobacteria strains.</title>
        <authorList>
            <person name="Klenk H.-P."/>
        </authorList>
    </citation>
    <scope>NUCLEOTIDE SEQUENCE [LARGE SCALE GENOMIC DNA]</scope>
    <source>
        <strain evidence="10 11">DSM 17894</strain>
    </source>
</reference>
<evidence type="ECO:0000256" key="1">
    <source>
        <dbReference type="ARBA" id="ARBA00010716"/>
    </source>
</evidence>
<feature type="binding site" evidence="7">
    <location>
        <begin position="319"/>
        <end position="321"/>
    </location>
    <ligand>
        <name>substrate</name>
    </ligand>
</feature>
<accession>A0A495IJ30</accession>
<feature type="binding site" evidence="8">
    <location>
        <position position="136"/>
    </location>
    <ligand>
        <name>Zn(2+)</name>
        <dbReference type="ChEBI" id="CHEBI:29105"/>
    </ligand>
</feature>
<protein>
    <submittedName>
        <fullName evidence="10">N-acetylglucosamine-6-phosphate deacetylase</fullName>
    </submittedName>
</protein>
<dbReference type="CDD" id="cd00854">
    <property type="entry name" value="NagA"/>
    <property type="match status" value="1"/>
</dbReference>
<comment type="caution">
    <text evidence="10">The sequence shown here is derived from an EMBL/GenBank/DDBJ whole genome shotgun (WGS) entry which is preliminary data.</text>
</comment>
<dbReference type="Proteomes" id="UP000280008">
    <property type="component" value="Unassembled WGS sequence"/>
</dbReference>
<feature type="active site" description="Proton donor/acceptor" evidence="6">
    <location>
        <position position="280"/>
    </location>
</feature>
<feature type="domain" description="Amidohydrolase-related" evidence="9">
    <location>
        <begin position="61"/>
        <end position="392"/>
    </location>
</feature>
<evidence type="ECO:0000259" key="9">
    <source>
        <dbReference type="Pfam" id="PF01979"/>
    </source>
</evidence>
<keyword evidence="11" id="KW-1185">Reference proteome</keyword>
<dbReference type="SUPFAM" id="SSF51556">
    <property type="entry name" value="Metallo-dependent hydrolases"/>
    <property type="match status" value="1"/>
</dbReference>
<dbReference type="InterPro" id="IPR003764">
    <property type="entry name" value="GlcNAc_6-P_deAcase"/>
</dbReference>
<dbReference type="EMBL" id="RBKS01000001">
    <property type="protein sequence ID" value="RKR75418.1"/>
    <property type="molecule type" value="Genomic_DNA"/>
</dbReference>